<evidence type="ECO:0000256" key="41">
    <source>
        <dbReference type="ARBA" id="ARBA00048869"/>
    </source>
</evidence>
<evidence type="ECO:0000256" key="3">
    <source>
        <dbReference type="ARBA" id="ARBA00013274"/>
    </source>
</evidence>
<comment type="catalytic activity">
    <reaction evidence="32">
        <text>1,2-di-(9Z-octadecenoyl)-sn-glycero-3-phosphocholine + H2O = 1-(9Z-octadecenoyl)-sn-glycero-3-phosphocholine + (9Z)-octadecenoate + H(+)</text>
        <dbReference type="Rhea" id="RHEA:40923"/>
        <dbReference type="ChEBI" id="CHEBI:15377"/>
        <dbReference type="ChEBI" id="CHEBI:15378"/>
        <dbReference type="ChEBI" id="CHEBI:28610"/>
        <dbReference type="ChEBI" id="CHEBI:30823"/>
        <dbReference type="ChEBI" id="CHEBI:74669"/>
    </reaction>
    <physiologicalReaction direction="left-to-right" evidence="32">
        <dbReference type="Rhea" id="RHEA:40924"/>
    </physiologicalReaction>
</comment>
<evidence type="ECO:0000256" key="30">
    <source>
        <dbReference type="ARBA" id="ARBA00048015"/>
    </source>
</evidence>
<evidence type="ECO:0000256" key="18">
    <source>
        <dbReference type="ARBA" id="ARBA00023408"/>
    </source>
</evidence>
<evidence type="ECO:0000256" key="9">
    <source>
        <dbReference type="ARBA" id="ARBA00022729"/>
    </source>
</evidence>
<reference evidence="48 49" key="1">
    <citation type="submission" date="2024-04" db="EMBL/GenBank/DDBJ databases">
        <authorList>
            <person name="Waldvogel A.-M."/>
            <person name="Schoenle A."/>
        </authorList>
    </citation>
    <scope>NUCLEOTIDE SEQUENCE [LARGE SCALE GENOMIC DNA]</scope>
</reference>
<keyword evidence="49" id="KW-1185">Reference proteome</keyword>
<evidence type="ECO:0000256" key="45">
    <source>
        <dbReference type="ARBA" id="ARBA00049372"/>
    </source>
</evidence>
<evidence type="ECO:0000256" key="27">
    <source>
        <dbReference type="ARBA" id="ARBA00047438"/>
    </source>
</evidence>
<dbReference type="Proteomes" id="UP001497482">
    <property type="component" value="Chromosome 17"/>
</dbReference>
<comment type="catalytic activity">
    <reaction evidence="37">
        <text>a 1-acyl-sn-glycero-3-phosphocholine + H2O = sn-glycerol 3-phosphocholine + a fatty acid + H(+)</text>
        <dbReference type="Rhea" id="RHEA:15177"/>
        <dbReference type="ChEBI" id="CHEBI:15377"/>
        <dbReference type="ChEBI" id="CHEBI:15378"/>
        <dbReference type="ChEBI" id="CHEBI:16870"/>
        <dbReference type="ChEBI" id="CHEBI:28868"/>
        <dbReference type="ChEBI" id="CHEBI:58168"/>
        <dbReference type="EC" id="3.1.1.5"/>
    </reaction>
    <physiologicalReaction direction="left-to-right" evidence="37">
        <dbReference type="Rhea" id="RHEA:15178"/>
    </physiologicalReaction>
</comment>
<evidence type="ECO:0000256" key="36">
    <source>
        <dbReference type="ARBA" id="ARBA00048386"/>
    </source>
</evidence>
<comment type="similarity">
    <text evidence="2">Belongs to the 'GDSL' lipolytic enzyme family. Phospholipase B1 subfamily.</text>
</comment>
<dbReference type="GO" id="GO:0031526">
    <property type="term" value="C:brush border membrane"/>
    <property type="evidence" value="ECO:0007669"/>
    <property type="project" value="TreeGrafter"/>
</dbReference>
<evidence type="ECO:0000256" key="28">
    <source>
        <dbReference type="ARBA" id="ARBA00047459"/>
    </source>
</evidence>
<comment type="catalytic activity">
    <reaction evidence="18">
        <text>1-hexadecanoyl-2-(9Z,12Z-octadecadienoyl)-sn-glycero-3-phosphocholine + H2O = (9Z,12Z)-octadecadienoate + 1-hexadecanoyl-sn-glycero-3-phosphocholine + H(+)</text>
        <dbReference type="Rhea" id="RHEA:40811"/>
        <dbReference type="ChEBI" id="CHEBI:15377"/>
        <dbReference type="ChEBI" id="CHEBI:15378"/>
        <dbReference type="ChEBI" id="CHEBI:30245"/>
        <dbReference type="ChEBI" id="CHEBI:72998"/>
        <dbReference type="ChEBI" id="CHEBI:73002"/>
    </reaction>
    <physiologicalReaction direction="left-to-right" evidence="18">
        <dbReference type="Rhea" id="RHEA:40812"/>
    </physiologicalReaction>
</comment>
<dbReference type="EC" id="3.1.1.5" evidence="3"/>
<evidence type="ECO:0000256" key="6">
    <source>
        <dbReference type="ARBA" id="ARBA00015133"/>
    </source>
</evidence>
<evidence type="ECO:0000256" key="39">
    <source>
        <dbReference type="ARBA" id="ARBA00048656"/>
    </source>
</evidence>
<comment type="function">
    <text evidence="24">Calcium-independent membrane-associated phospholipase that catalyzes complete diacylation of phospholipids by hydrolyzing both sn-1 and sn-2 fatty acyl chains attached to the glycerol backbone (phospholipase B activity). Has dual phospholipase and lysophospholipase activities toward diacylphospholipids. Preferentially cleaves sn-2 ester bonds over sn-1 bonds. Acts as a lipase toward glycerolipid substrates. Hydrolyzes fatty acyl chains of diacylglycerols with preference for the sn-2 position and of triacylglycerols with not positional selectivity. May also hydrolyze long chain retinyl esters such as retinyl palmitate. May contribute to digestion of dietary phospholipids, glycerolipids and retinoids, facilitating lipid absorption at the brush border.</text>
</comment>
<dbReference type="PANTHER" id="PTHR21325:SF52">
    <property type="entry name" value="PHOSPHOLIPASE B1, MEMBRANE-ASSOCIATED"/>
    <property type="match status" value="1"/>
</dbReference>
<comment type="catalytic activity">
    <reaction evidence="38">
        <text>1-hexadecanoyl-2-(9Z-octadecenoyl)-sn-glycero-3-phosphoethanolamine + H2O = 1-hexadecanoyl-sn-glycero-3-phosphoethanolamine + (9Z)-octadecenoate + H(+)</text>
        <dbReference type="Rhea" id="RHEA:40911"/>
        <dbReference type="ChEBI" id="CHEBI:15377"/>
        <dbReference type="ChEBI" id="CHEBI:15378"/>
        <dbReference type="ChEBI" id="CHEBI:30823"/>
        <dbReference type="ChEBI" id="CHEBI:73004"/>
        <dbReference type="ChEBI" id="CHEBI:73007"/>
    </reaction>
    <physiologicalReaction direction="left-to-right" evidence="38">
        <dbReference type="Rhea" id="RHEA:40912"/>
    </physiologicalReaction>
</comment>
<comment type="catalytic activity">
    <reaction evidence="45">
        <text>1,3-di-(9Z-octadecenoyl)-glycerol + H2O = 1-(9Z-octadecenoyl)-glycerol + (9Z)-octadecenoate + H(+)</text>
        <dbReference type="Rhea" id="RHEA:39939"/>
        <dbReference type="ChEBI" id="CHEBI:15377"/>
        <dbReference type="ChEBI" id="CHEBI:15378"/>
        <dbReference type="ChEBI" id="CHEBI:30823"/>
        <dbReference type="ChEBI" id="CHEBI:75342"/>
        <dbReference type="ChEBI" id="CHEBI:75735"/>
    </reaction>
    <physiologicalReaction direction="left-to-right" evidence="45">
        <dbReference type="Rhea" id="RHEA:39940"/>
    </physiologicalReaction>
</comment>
<name>A0AAV2KCC6_KNICA</name>
<dbReference type="Gene3D" id="3.40.50.1110">
    <property type="entry name" value="SGNH hydrolase"/>
    <property type="match status" value="1"/>
</dbReference>
<evidence type="ECO:0000256" key="13">
    <source>
        <dbReference type="ARBA" id="ARBA00023098"/>
    </source>
</evidence>
<comment type="catalytic activity">
    <reaction evidence="35">
        <text>1-octadecanoyl-2-(9Z,12Z)-octadecadienoyl-sn-glycerol + H2O = 1-octadecanoyl-sn-glycerol + (9Z,12Z)-octadecadienoate + H(+)</text>
        <dbReference type="Rhea" id="RHEA:40927"/>
        <dbReference type="ChEBI" id="CHEBI:15377"/>
        <dbReference type="ChEBI" id="CHEBI:15378"/>
        <dbReference type="ChEBI" id="CHEBI:30245"/>
        <dbReference type="ChEBI" id="CHEBI:75550"/>
        <dbReference type="ChEBI" id="CHEBI:77097"/>
    </reaction>
    <physiologicalReaction direction="left-to-right" evidence="35">
        <dbReference type="Rhea" id="RHEA:40928"/>
    </physiologicalReaction>
</comment>
<evidence type="ECO:0000256" key="4">
    <source>
        <dbReference type="ARBA" id="ARBA00013278"/>
    </source>
</evidence>
<evidence type="ECO:0000256" key="20">
    <source>
        <dbReference type="ARBA" id="ARBA00029723"/>
    </source>
</evidence>
<keyword evidence="14" id="KW-0472">Membrane</keyword>
<evidence type="ECO:0000256" key="10">
    <source>
        <dbReference type="ARBA" id="ARBA00022737"/>
    </source>
</evidence>
<feature type="chain" id="PRO_5043359953" description="Phospholipase B1, membrane-associated" evidence="47">
    <location>
        <begin position="25"/>
        <end position="827"/>
    </location>
</feature>
<comment type="catalytic activity">
    <reaction evidence="34">
        <text>1-hexadecanoyl-2-(9Z,12Z-octadecadienoyl)-sn-glycero-3-phosphocholine + H2O = 2-(9Z,12Z-octadecadienoyl)-sn-glycero-3-phosphocholine + hexadecanoate + H(+)</text>
        <dbReference type="Rhea" id="RHEA:40971"/>
        <dbReference type="ChEBI" id="CHEBI:7896"/>
        <dbReference type="ChEBI" id="CHEBI:15377"/>
        <dbReference type="ChEBI" id="CHEBI:15378"/>
        <dbReference type="ChEBI" id="CHEBI:73002"/>
        <dbReference type="ChEBI" id="CHEBI:76084"/>
    </reaction>
    <physiologicalReaction direction="left-to-right" evidence="34">
        <dbReference type="Rhea" id="RHEA:40972"/>
    </physiologicalReaction>
</comment>
<evidence type="ECO:0000256" key="7">
    <source>
        <dbReference type="ARBA" id="ARBA00022475"/>
    </source>
</evidence>
<evidence type="ECO:0000256" key="2">
    <source>
        <dbReference type="ARBA" id="ARBA00009979"/>
    </source>
</evidence>
<evidence type="ECO:0000256" key="5">
    <source>
        <dbReference type="ARBA" id="ARBA00013279"/>
    </source>
</evidence>
<comment type="catalytic activity">
    <reaction evidence="33">
        <text>1,2-dihexadecanoyl-sn-glycero-3-phosphocholine + H2O = 1-hexadecanoyl-sn-glycero-3-phosphocholine + hexadecanoate + H(+)</text>
        <dbReference type="Rhea" id="RHEA:41223"/>
        <dbReference type="ChEBI" id="CHEBI:7896"/>
        <dbReference type="ChEBI" id="CHEBI:15377"/>
        <dbReference type="ChEBI" id="CHEBI:15378"/>
        <dbReference type="ChEBI" id="CHEBI:72998"/>
        <dbReference type="ChEBI" id="CHEBI:72999"/>
    </reaction>
    <physiologicalReaction direction="left-to-right" evidence="33">
        <dbReference type="Rhea" id="RHEA:41224"/>
    </physiologicalReaction>
</comment>
<keyword evidence="15" id="KW-0325">Glycoprotein</keyword>
<evidence type="ECO:0000256" key="23">
    <source>
        <dbReference type="ARBA" id="ARBA00033022"/>
    </source>
</evidence>
<dbReference type="CDD" id="cd01824">
    <property type="entry name" value="Phospholipase_B_like"/>
    <property type="match status" value="1"/>
</dbReference>
<organism evidence="48 49">
    <name type="scientific">Knipowitschia caucasica</name>
    <name type="common">Caucasian dwarf goby</name>
    <name type="synonym">Pomatoschistus caucasicus</name>
    <dbReference type="NCBI Taxonomy" id="637954"/>
    <lineage>
        <taxon>Eukaryota</taxon>
        <taxon>Metazoa</taxon>
        <taxon>Chordata</taxon>
        <taxon>Craniata</taxon>
        <taxon>Vertebrata</taxon>
        <taxon>Euteleostomi</taxon>
        <taxon>Actinopterygii</taxon>
        <taxon>Neopterygii</taxon>
        <taxon>Teleostei</taxon>
        <taxon>Neoteleostei</taxon>
        <taxon>Acanthomorphata</taxon>
        <taxon>Gobiaria</taxon>
        <taxon>Gobiiformes</taxon>
        <taxon>Gobioidei</taxon>
        <taxon>Gobiidae</taxon>
        <taxon>Gobiinae</taxon>
        <taxon>Knipowitschia</taxon>
    </lineage>
</organism>
<keyword evidence="8" id="KW-0812">Transmembrane</keyword>
<dbReference type="InterPro" id="IPR001087">
    <property type="entry name" value="GDSL"/>
</dbReference>
<evidence type="ECO:0000256" key="44">
    <source>
        <dbReference type="ARBA" id="ARBA00049363"/>
    </source>
</evidence>
<evidence type="ECO:0000256" key="33">
    <source>
        <dbReference type="ARBA" id="ARBA00048227"/>
    </source>
</evidence>
<comment type="catalytic activity">
    <reaction evidence="25">
        <text>1-hexadecanoyl-2-(9Z)-octadecenoyl-3-octadecanoyl-sn-glycerol + H2O = 2-(9Z-octadecenoyl)-3-octadecanoyl-sn-glycerol + hexadecanoate + H(+)</text>
        <dbReference type="Rhea" id="RHEA:41107"/>
        <dbReference type="ChEBI" id="CHEBI:7896"/>
        <dbReference type="ChEBI" id="CHEBI:15377"/>
        <dbReference type="ChEBI" id="CHEBI:15378"/>
        <dbReference type="ChEBI" id="CHEBI:75558"/>
        <dbReference type="ChEBI" id="CHEBI:77623"/>
    </reaction>
    <physiologicalReaction direction="left-to-right" evidence="25">
        <dbReference type="Rhea" id="RHEA:41108"/>
    </physiologicalReaction>
</comment>
<keyword evidence="7" id="KW-1003">Cell membrane</keyword>
<evidence type="ECO:0000256" key="15">
    <source>
        <dbReference type="ARBA" id="ARBA00023180"/>
    </source>
</evidence>
<feature type="signal peptide" evidence="47">
    <location>
        <begin position="1"/>
        <end position="24"/>
    </location>
</feature>
<comment type="catalytic activity">
    <reaction evidence="29">
        <text>2,3-di-(9Z)-octadecenoyl-sn-glycerol + H2O = 3-(9Z-octadecenoyl)-sn-glycerol + (9Z)-octadecenoate + H(+)</text>
        <dbReference type="Rhea" id="RHEA:42604"/>
        <dbReference type="ChEBI" id="CHEBI:15377"/>
        <dbReference type="ChEBI" id="CHEBI:15378"/>
        <dbReference type="ChEBI" id="CHEBI:30823"/>
        <dbReference type="ChEBI" id="CHEBI:75824"/>
        <dbReference type="ChEBI" id="CHEBI:75938"/>
    </reaction>
    <physiologicalReaction direction="left-to-right" evidence="29">
        <dbReference type="Rhea" id="RHEA:42605"/>
    </physiologicalReaction>
</comment>
<evidence type="ECO:0000256" key="32">
    <source>
        <dbReference type="ARBA" id="ARBA00048058"/>
    </source>
</evidence>
<dbReference type="GO" id="GO:0004623">
    <property type="term" value="F:phospholipase A2 activity"/>
    <property type="evidence" value="ECO:0007669"/>
    <property type="project" value="UniProtKB-EC"/>
</dbReference>
<evidence type="ECO:0000256" key="22">
    <source>
        <dbReference type="ARBA" id="ARBA00031485"/>
    </source>
</evidence>
<evidence type="ECO:0000256" key="42">
    <source>
        <dbReference type="ARBA" id="ARBA00048872"/>
    </source>
</evidence>
<evidence type="ECO:0000313" key="48">
    <source>
        <dbReference type="EMBL" id="CAL1586705.1"/>
    </source>
</evidence>
<dbReference type="SUPFAM" id="SSF52266">
    <property type="entry name" value="SGNH hydrolase"/>
    <property type="match status" value="1"/>
</dbReference>
<evidence type="ECO:0000256" key="37">
    <source>
        <dbReference type="ARBA" id="ARBA00048454"/>
    </source>
</evidence>
<evidence type="ECO:0000256" key="11">
    <source>
        <dbReference type="ARBA" id="ARBA00022801"/>
    </source>
</evidence>
<evidence type="ECO:0000256" key="40">
    <source>
        <dbReference type="ARBA" id="ARBA00048699"/>
    </source>
</evidence>
<dbReference type="GO" id="GO:0004806">
    <property type="term" value="F:triacylglycerol lipase activity"/>
    <property type="evidence" value="ECO:0007669"/>
    <property type="project" value="UniProtKB-EC"/>
</dbReference>
<evidence type="ECO:0000256" key="19">
    <source>
        <dbReference type="ARBA" id="ARBA00023422"/>
    </source>
</evidence>
<keyword evidence="11" id="KW-0378">Hydrolase</keyword>
<gene>
    <name evidence="48" type="ORF">KC01_LOCUS16720</name>
</gene>
<comment type="catalytic activity">
    <reaction evidence="31">
        <text>a 1-O-alkyl-2-acyl-sn-glycero-3-phosphocholine + H2O = a 1-O-alkyl-sn-glycero-3-phosphocholine + a fatty acid + H(+)</text>
        <dbReference type="Rhea" id="RHEA:36231"/>
        <dbReference type="ChEBI" id="CHEBI:15377"/>
        <dbReference type="ChEBI" id="CHEBI:15378"/>
        <dbReference type="ChEBI" id="CHEBI:28868"/>
        <dbReference type="ChEBI" id="CHEBI:30909"/>
        <dbReference type="ChEBI" id="CHEBI:36702"/>
        <dbReference type="EC" id="3.1.1.4"/>
    </reaction>
    <physiologicalReaction direction="left-to-right" evidence="31">
        <dbReference type="Rhea" id="RHEA:36232"/>
    </physiologicalReaction>
</comment>
<evidence type="ECO:0000313" key="49">
    <source>
        <dbReference type="Proteomes" id="UP001497482"/>
    </source>
</evidence>
<evidence type="ECO:0000256" key="21">
    <source>
        <dbReference type="ARBA" id="ARBA00031182"/>
    </source>
</evidence>
<comment type="catalytic activity">
    <reaction evidence="28">
        <text>1-hexadecanoyl-2-(9Z)-octadecenoyl-3-octadecanoyl-sn-glycerol + H2O = 1-hexadecanoyl-2-(9Z-octadecenoyl)-sn-glycerol + octadecanoate + H(+)</text>
        <dbReference type="Rhea" id="RHEA:41111"/>
        <dbReference type="ChEBI" id="CHEBI:15377"/>
        <dbReference type="ChEBI" id="CHEBI:15378"/>
        <dbReference type="ChEBI" id="CHEBI:25629"/>
        <dbReference type="ChEBI" id="CHEBI:75466"/>
        <dbReference type="ChEBI" id="CHEBI:77623"/>
    </reaction>
    <physiologicalReaction direction="left-to-right" evidence="28">
        <dbReference type="Rhea" id="RHEA:41112"/>
    </physiologicalReaction>
</comment>
<comment type="catalytic activity">
    <reaction evidence="46">
        <text>2-(9Z-octadecenoyl)-glycerol + H2O = glycerol + (9Z)-octadecenoate + H(+)</text>
        <dbReference type="Rhea" id="RHEA:38491"/>
        <dbReference type="ChEBI" id="CHEBI:15377"/>
        <dbReference type="ChEBI" id="CHEBI:15378"/>
        <dbReference type="ChEBI" id="CHEBI:17754"/>
        <dbReference type="ChEBI" id="CHEBI:30823"/>
        <dbReference type="ChEBI" id="CHEBI:73990"/>
    </reaction>
    <physiologicalReaction direction="left-to-right" evidence="46">
        <dbReference type="Rhea" id="RHEA:38492"/>
    </physiologicalReaction>
</comment>
<dbReference type="AlphaFoldDB" id="A0AAV2KCC6"/>
<evidence type="ECO:0000256" key="8">
    <source>
        <dbReference type="ARBA" id="ARBA00022692"/>
    </source>
</evidence>
<evidence type="ECO:0000256" key="31">
    <source>
        <dbReference type="ARBA" id="ARBA00048049"/>
    </source>
</evidence>
<dbReference type="EC" id="3.1.1.4" evidence="4"/>
<comment type="catalytic activity">
    <reaction evidence="42">
        <text>1-O-hexadecyl-2-(9Z)-octadecenoyl-sn-glycero-3-phosphocholine + H2O = 1-O-hexadecyl-sn-glycero-3-phosphocholine + (9Z)-octadecenoate + H(+)</text>
        <dbReference type="Rhea" id="RHEA:40915"/>
        <dbReference type="ChEBI" id="CHEBI:15377"/>
        <dbReference type="ChEBI" id="CHEBI:15378"/>
        <dbReference type="ChEBI" id="CHEBI:30823"/>
        <dbReference type="ChEBI" id="CHEBI:34112"/>
        <dbReference type="ChEBI" id="CHEBI:64496"/>
    </reaction>
    <physiologicalReaction direction="left-to-right" evidence="42">
        <dbReference type="Rhea" id="RHEA:40916"/>
    </physiologicalReaction>
</comment>
<evidence type="ECO:0000256" key="29">
    <source>
        <dbReference type="ARBA" id="ARBA00048011"/>
    </source>
</evidence>
<sequence length="827" mass="91661">MSGITALKLALLSLLGLMWTSVIAFPCDQMFTSHSPPTSVDGVRPSDLATLAAIGPDAHSPQLSGVLSKLQELVNLFSPSLTSPHSLPPLRSLPEQATKAALRLQHTQEEWKLVLLFVRLDQLCACEHQQALSAVDEMTKTVDEALRLLQSQLKKTIVSVALWDGDKRQCTCSEQVEARLLRAMQTHALQTSLADLLERNKWFDREDFSVVLQDSPLLRETPTDSAESLSDSHHTDKLLVQTWINLLQPKLDSPTAEETALPCPSEIRPFLRTHTNSYLKESHDFSLEVEAITGTDMPCADFSPSPSVPRSVHELRPGDVKVVAAMGDSLTGRRSSISCQAGNGVGSNPNNLLDVLNQYRGLSWSIGGDHSLPNVTTLPNILKYFNPGLKGFSVGTGRETSPQASLNQAVAGATSQSLQKQVRALVERMKNDSRINITEDWKLITVFIGGNDMCDFCKNSLKYSVKTYITNVMETLDYLHKEVPRTLVNLVEPLHIAPLREMHLDPSLKCPTWLVNILCPCVILPKENSAALEQLNALNRNYQIALHQLVESGRYDTRQDFSVVVQPFFREIVVPKLADGRPDRSFFSPDCFHLSQKAQTMMARSLWNNMLEPLGNKTTKQDFMADVALKCPTKASPYLRTYNNSDYMYAGPPPTTGPITVNHIPTSVHRLRPADITVVAALGDAATAGVAAKAKNLFDLSKRYRGVAWSIGGDASLETVTTIPNILKKFNQKLLGFSLGQLALRKGFNMAEPGAKSADIRAQAEALITALKKNKEVNFEQDWKLVTVFVGEMDLCNYCLDQYNLTARRFSRNLEEALELLYQSRQN</sequence>
<dbReference type="GO" id="GO:0004622">
    <property type="term" value="F:phosphatidylcholine lysophospholipase activity"/>
    <property type="evidence" value="ECO:0007669"/>
    <property type="project" value="UniProtKB-EC"/>
</dbReference>
<dbReference type="InterPro" id="IPR036514">
    <property type="entry name" value="SGNH_hydro_sf"/>
</dbReference>
<dbReference type="Pfam" id="PF00657">
    <property type="entry name" value="Lipase_GDSL"/>
    <property type="match status" value="2"/>
</dbReference>
<comment type="catalytic activity">
    <reaction evidence="43">
        <text>1-hexadecanoyl-2-(9Z)-octadecenoyl-3-octadecanoyl-sn-glycerol + H2O = 1-hexadecanoyl-3-octadecanoyl-sn-glycerol + (9Z)-octadecenoate + H(+)</text>
        <dbReference type="Rhea" id="RHEA:41103"/>
        <dbReference type="ChEBI" id="CHEBI:15377"/>
        <dbReference type="ChEBI" id="CHEBI:15378"/>
        <dbReference type="ChEBI" id="CHEBI:30823"/>
        <dbReference type="ChEBI" id="CHEBI:77623"/>
        <dbReference type="ChEBI" id="CHEBI:77624"/>
    </reaction>
    <physiologicalReaction direction="left-to-right" evidence="43">
        <dbReference type="Rhea" id="RHEA:41104"/>
    </physiologicalReaction>
</comment>
<comment type="catalytic activity">
    <reaction evidence="40">
        <text>1-hexadecanoyl-2-(9Z-octadecenoyl)-sn-glycero-3-phosphocholine + H2O = 1-hexadecanoyl-sn-glycero-3-phosphocholine + (9Z)-octadecenoate + H(+)</text>
        <dbReference type="Rhea" id="RHEA:38779"/>
        <dbReference type="ChEBI" id="CHEBI:15377"/>
        <dbReference type="ChEBI" id="CHEBI:15378"/>
        <dbReference type="ChEBI" id="CHEBI:30823"/>
        <dbReference type="ChEBI" id="CHEBI:72998"/>
        <dbReference type="ChEBI" id="CHEBI:73001"/>
    </reaction>
    <physiologicalReaction direction="left-to-right" evidence="40">
        <dbReference type="Rhea" id="RHEA:38780"/>
    </physiologicalReaction>
</comment>
<keyword evidence="13" id="KW-0443">Lipid metabolism</keyword>
<protein>
    <recommendedName>
        <fullName evidence="6">Phospholipase B1, membrane-associated</fullName>
        <ecNumber evidence="5">3.1.1.3</ecNumber>
        <ecNumber evidence="4">3.1.1.4</ecNumber>
        <ecNumber evidence="3">3.1.1.5</ecNumber>
    </recommendedName>
    <alternativeName>
        <fullName evidence="20">Lysophospholipase</fullName>
    </alternativeName>
    <alternativeName>
        <fullName evidence="21">Phospholipase A2</fullName>
    </alternativeName>
    <alternativeName>
        <fullName evidence="23">Phospholipase B/lipase</fullName>
    </alternativeName>
    <alternativeName>
        <fullName evidence="22">Triacylglycerol lipase</fullName>
    </alternativeName>
</protein>
<dbReference type="EMBL" id="OZ035839">
    <property type="protein sequence ID" value="CAL1586705.1"/>
    <property type="molecule type" value="Genomic_DNA"/>
</dbReference>
<dbReference type="FunFam" id="3.40.50.1110:FF:000005">
    <property type="entry name" value="Phospholipase B1"/>
    <property type="match status" value="1"/>
</dbReference>
<comment type="catalytic activity">
    <reaction evidence="17">
        <text>a triacylglycerol + H2O = a diacylglycerol + a fatty acid + H(+)</text>
        <dbReference type="Rhea" id="RHEA:12044"/>
        <dbReference type="ChEBI" id="CHEBI:15377"/>
        <dbReference type="ChEBI" id="CHEBI:15378"/>
        <dbReference type="ChEBI" id="CHEBI:17855"/>
        <dbReference type="ChEBI" id="CHEBI:18035"/>
        <dbReference type="ChEBI" id="CHEBI:28868"/>
        <dbReference type="EC" id="3.1.1.3"/>
    </reaction>
    <physiologicalReaction direction="left-to-right" evidence="17">
        <dbReference type="Rhea" id="RHEA:12045"/>
    </physiologicalReaction>
</comment>
<comment type="catalytic activity">
    <reaction evidence="36">
        <text>1,2,3-tri-(9Z-octadecenoyl)-glycerol + H2O = di-(9Z)-octadecenoylglycerol + (9Z)-octadecenoate + H(+)</text>
        <dbReference type="Rhea" id="RHEA:38575"/>
        <dbReference type="ChEBI" id="CHEBI:15377"/>
        <dbReference type="ChEBI" id="CHEBI:15378"/>
        <dbReference type="ChEBI" id="CHEBI:30823"/>
        <dbReference type="ChEBI" id="CHEBI:53753"/>
        <dbReference type="ChEBI" id="CHEBI:75945"/>
    </reaction>
    <physiologicalReaction direction="left-to-right" evidence="36">
        <dbReference type="Rhea" id="RHEA:38576"/>
    </physiologicalReaction>
</comment>
<dbReference type="EC" id="3.1.1.3" evidence="5"/>
<comment type="catalytic activity">
    <reaction evidence="44">
        <text>1,2-dihexadecanoyl-sn-glycero-3-phosphocholine + 2 H2O = sn-glycerol 3-phosphocholine + 2 hexadecanoate + 2 H(+)</text>
        <dbReference type="Rhea" id="RHEA:40975"/>
        <dbReference type="ChEBI" id="CHEBI:7896"/>
        <dbReference type="ChEBI" id="CHEBI:15377"/>
        <dbReference type="ChEBI" id="CHEBI:15378"/>
        <dbReference type="ChEBI" id="CHEBI:16870"/>
        <dbReference type="ChEBI" id="CHEBI:72999"/>
    </reaction>
    <physiologicalReaction direction="left-to-right" evidence="44">
        <dbReference type="Rhea" id="RHEA:40976"/>
    </physiologicalReaction>
</comment>
<evidence type="ECO:0000256" key="43">
    <source>
        <dbReference type="ARBA" id="ARBA00048939"/>
    </source>
</evidence>
<evidence type="ECO:0000256" key="12">
    <source>
        <dbReference type="ARBA" id="ARBA00022989"/>
    </source>
</evidence>
<evidence type="ECO:0000256" key="46">
    <source>
        <dbReference type="ARBA" id="ARBA00049461"/>
    </source>
</evidence>
<evidence type="ECO:0000256" key="26">
    <source>
        <dbReference type="ARBA" id="ARBA00047363"/>
    </source>
</evidence>
<evidence type="ECO:0000256" key="17">
    <source>
        <dbReference type="ARBA" id="ARBA00023369"/>
    </source>
</evidence>
<comment type="catalytic activity">
    <reaction evidence="27">
        <text>1-(9Z-octadecenoyl)-glycerol + H2O = glycerol + (9Z)-octadecenoate + H(+)</text>
        <dbReference type="Rhea" id="RHEA:38487"/>
        <dbReference type="ChEBI" id="CHEBI:15377"/>
        <dbReference type="ChEBI" id="CHEBI:15378"/>
        <dbReference type="ChEBI" id="CHEBI:17754"/>
        <dbReference type="ChEBI" id="CHEBI:30823"/>
        <dbReference type="ChEBI" id="CHEBI:75342"/>
    </reaction>
    <physiologicalReaction direction="left-to-right" evidence="27">
        <dbReference type="Rhea" id="RHEA:38488"/>
    </physiologicalReaction>
</comment>
<proteinExistence type="inferred from homology"/>
<comment type="subcellular location">
    <subcellularLocation>
        <location evidence="1">Apical cell membrane</location>
        <topology evidence="1">Single-pass type I membrane protein</topology>
    </subcellularLocation>
</comment>
<evidence type="ECO:0000256" key="24">
    <source>
        <dbReference type="ARBA" id="ARBA00045916"/>
    </source>
</evidence>
<comment type="catalytic activity">
    <reaction evidence="41">
        <text>1,3-dihexadecanoyl-2-(9Z-octadecenoyl)glycerol + H2O = 1,3-dihexadecanoylglycerol + (9Z)-octadecenoate + H(+)</text>
        <dbReference type="Rhea" id="RHEA:40983"/>
        <dbReference type="ChEBI" id="CHEBI:15377"/>
        <dbReference type="ChEBI" id="CHEBI:15378"/>
        <dbReference type="ChEBI" id="CHEBI:30823"/>
        <dbReference type="ChEBI" id="CHEBI:75688"/>
        <dbReference type="ChEBI" id="CHEBI:77619"/>
    </reaction>
    <physiologicalReaction direction="left-to-right" evidence="41">
        <dbReference type="Rhea" id="RHEA:40984"/>
    </physiologicalReaction>
</comment>
<dbReference type="InterPro" id="IPR038885">
    <property type="entry name" value="PLB1"/>
</dbReference>
<keyword evidence="10" id="KW-0677">Repeat</keyword>
<comment type="catalytic activity">
    <reaction evidence="39">
        <text>1-hexadecanoyl-sn-glycero-3-phosphocholine + H2O = sn-glycerol 3-phosphocholine + hexadecanoate + H(+)</text>
        <dbReference type="Rhea" id="RHEA:40435"/>
        <dbReference type="ChEBI" id="CHEBI:7896"/>
        <dbReference type="ChEBI" id="CHEBI:15377"/>
        <dbReference type="ChEBI" id="CHEBI:15378"/>
        <dbReference type="ChEBI" id="CHEBI:16870"/>
        <dbReference type="ChEBI" id="CHEBI:72998"/>
    </reaction>
    <physiologicalReaction direction="left-to-right" evidence="39">
        <dbReference type="Rhea" id="RHEA:40436"/>
    </physiologicalReaction>
</comment>
<dbReference type="InterPro" id="IPR035547">
    <property type="entry name" value="Phospholipase_B"/>
</dbReference>
<evidence type="ECO:0000256" key="47">
    <source>
        <dbReference type="SAM" id="SignalP"/>
    </source>
</evidence>
<keyword evidence="16" id="KW-1208">Phospholipid metabolism</keyword>
<evidence type="ECO:0000256" key="35">
    <source>
        <dbReference type="ARBA" id="ARBA00048374"/>
    </source>
</evidence>
<accession>A0AAV2KCC6</accession>
<dbReference type="GO" id="GO:0006644">
    <property type="term" value="P:phospholipid metabolic process"/>
    <property type="evidence" value="ECO:0007669"/>
    <property type="project" value="TreeGrafter"/>
</dbReference>
<comment type="catalytic activity">
    <reaction evidence="19">
        <text>a 1,2-diacyl-sn-glycero-3-phosphocholine + H2O = a 1-acyl-sn-glycero-3-phosphocholine + a fatty acid + H(+)</text>
        <dbReference type="Rhea" id="RHEA:15801"/>
        <dbReference type="ChEBI" id="CHEBI:15377"/>
        <dbReference type="ChEBI" id="CHEBI:15378"/>
        <dbReference type="ChEBI" id="CHEBI:28868"/>
        <dbReference type="ChEBI" id="CHEBI:57643"/>
        <dbReference type="ChEBI" id="CHEBI:58168"/>
        <dbReference type="EC" id="3.1.1.4"/>
    </reaction>
    <physiologicalReaction direction="left-to-right" evidence="19">
        <dbReference type="Rhea" id="RHEA:15802"/>
    </physiologicalReaction>
</comment>
<dbReference type="GO" id="GO:0050253">
    <property type="term" value="F:retinyl-palmitate esterase activity"/>
    <property type="evidence" value="ECO:0007669"/>
    <property type="project" value="TreeGrafter"/>
</dbReference>
<evidence type="ECO:0000256" key="14">
    <source>
        <dbReference type="ARBA" id="ARBA00023136"/>
    </source>
</evidence>
<evidence type="ECO:0000256" key="34">
    <source>
        <dbReference type="ARBA" id="ARBA00048362"/>
    </source>
</evidence>
<keyword evidence="12" id="KW-1133">Transmembrane helix</keyword>
<evidence type="ECO:0000256" key="25">
    <source>
        <dbReference type="ARBA" id="ARBA00047324"/>
    </source>
</evidence>
<comment type="catalytic activity">
    <reaction evidence="30">
        <text>1-hexadecanoyl-2-(9Z-octadecenoyl)-sn-glycero-3-phospho-(1'-sn-glycerol) + H2O = 1-hexadecanoyl-sn-glycero-3-phospho-(1'-sn-glycerol) + (9Z)-octadecenoate + H(+)</text>
        <dbReference type="Rhea" id="RHEA:40919"/>
        <dbReference type="ChEBI" id="CHEBI:15377"/>
        <dbReference type="ChEBI" id="CHEBI:15378"/>
        <dbReference type="ChEBI" id="CHEBI:30823"/>
        <dbReference type="ChEBI" id="CHEBI:72841"/>
        <dbReference type="ChEBI" id="CHEBI:75158"/>
    </reaction>
    <physiologicalReaction direction="left-to-right" evidence="30">
        <dbReference type="Rhea" id="RHEA:40920"/>
    </physiologicalReaction>
</comment>
<dbReference type="PANTHER" id="PTHR21325">
    <property type="entry name" value="PHOSPHOLIPASE B, PLB1"/>
    <property type="match status" value="1"/>
</dbReference>
<keyword evidence="9 47" id="KW-0732">Signal</keyword>
<comment type="catalytic activity">
    <reaction evidence="26">
        <text>1,3-dihexadecanoyl-2-(9Z-octadecenoyl)glycerol + H2O = 1-hexadecanoyl-2-(9Z-octadecenoyl)-glycerol + hexadecanoate + H(+)</text>
        <dbReference type="Rhea" id="RHEA:40979"/>
        <dbReference type="ChEBI" id="CHEBI:7896"/>
        <dbReference type="ChEBI" id="CHEBI:15377"/>
        <dbReference type="ChEBI" id="CHEBI:15378"/>
        <dbReference type="ChEBI" id="CHEBI:75585"/>
        <dbReference type="ChEBI" id="CHEBI:75688"/>
    </reaction>
    <physiologicalReaction direction="left-to-right" evidence="26">
        <dbReference type="Rhea" id="RHEA:40980"/>
    </physiologicalReaction>
</comment>
<evidence type="ECO:0000256" key="38">
    <source>
        <dbReference type="ARBA" id="ARBA00048613"/>
    </source>
</evidence>
<evidence type="ECO:0000256" key="1">
    <source>
        <dbReference type="ARBA" id="ARBA00004247"/>
    </source>
</evidence>
<evidence type="ECO:0000256" key="16">
    <source>
        <dbReference type="ARBA" id="ARBA00023264"/>
    </source>
</evidence>